<organism evidence="2 3">
    <name type="scientific">Anaeromyces robustus</name>
    <dbReference type="NCBI Taxonomy" id="1754192"/>
    <lineage>
        <taxon>Eukaryota</taxon>
        <taxon>Fungi</taxon>
        <taxon>Fungi incertae sedis</taxon>
        <taxon>Chytridiomycota</taxon>
        <taxon>Chytridiomycota incertae sedis</taxon>
        <taxon>Neocallimastigomycetes</taxon>
        <taxon>Neocallimastigales</taxon>
        <taxon>Neocallimastigaceae</taxon>
        <taxon>Anaeromyces</taxon>
    </lineage>
</organism>
<dbReference type="EMBL" id="MCFG01000209">
    <property type="protein sequence ID" value="ORX78451.1"/>
    <property type="molecule type" value="Genomic_DNA"/>
</dbReference>
<gene>
    <name evidence="2" type="ORF">BCR32DRAFT_282248</name>
</gene>
<reference evidence="2 3" key="1">
    <citation type="submission" date="2016-08" db="EMBL/GenBank/DDBJ databases">
        <title>A Parts List for Fungal Cellulosomes Revealed by Comparative Genomics.</title>
        <authorList>
            <consortium name="DOE Joint Genome Institute"/>
            <person name="Haitjema C.H."/>
            <person name="Gilmore S.P."/>
            <person name="Henske J.K."/>
            <person name="Solomon K.V."/>
            <person name="De Groot R."/>
            <person name="Kuo A."/>
            <person name="Mondo S.J."/>
            <person name="Salamov A.A."/>
            <person name="Labutti K."/>
            <person name="Zhao Z."/>
            <person name="Chiniquy J."/>
            <person name="Barry K."/>
            <person name="Brewer H.M."/>
            <person name="Purvine S.O."/>
            <person name="Wright A.T."/>
            <person name="Boxma B."/>
            <person name="Van Alen T."/>
            <person name="Hackstein J.H."/>
            <person name="Baker S.E."/>
            <person name="Grigoriev I.V."/>
            <person name="O'Malley M.A."/>
        </authorList>
    </citation>
    <scope>NUCLEOTIDE SEQUENCE [LARGE SCALE GENOMIC DNA]</scope>
    <source>
        <strain evidence="2 3">S4</strain>
    </source>
</reference>
<name>A0A1Y1WY24_9FUNG</name>
<evidence type="ECO:0000313" key="3">
    <source>
        <dbReference type="Proteomes" id="UP000193944"/>
    </source>
</evidence>
<comment type="caution">
    <text evidence="2">The sequence shown here is derived from an EMBL/GenBank/DDBJ whole genome shotgun (WGS) entry which is preliminary data.</text>
</comment>
<keyword evidence="3" id="KW-1185">Reference proteome</keyword>
<dbReference type="Proteomes" id="UP000193944">
    <property type="component" value="Unassembled WGS sequence"/>
</dbReference>
<reference evidence="2 3" key="2">
    <citation type="submission" date="2016-08" db="EMBL/GenBank/DDBJ databases">
        <title>Pervasive Adenine N6-methylation of Active Genes in Fungi.</title>
        <authorList>
            <consortium name="DOE Joint Genome Institute"/>
            <person name="Mondo S.J."/>
            <person name="Dannebaum R.O."/>
            <person name="Kuo R.C."/>
            <person name="Labutti K."/>
            <person name="Haridas S."/>
            <person name="Kuo A."/>
            <person name="Salamov A."/>
            <person name="Ahrendt S.R."/>
            <person name="Lipzen A."/>
            <person name="Sullivan W."/>
            <person name="Andreopoulos W.B."/>
            <person name="Clum A."/>
            <person name="Lindquist E."/>
            <person name="Daum C."/>
            <person name="Ramamoorthy G.K."/>
            <person name="Gryganskyi A."/>
            <person name="Culley D."/>
            <person name="Magnuson J.K."/>
            <person name="James T.Y."/>
            <person name="O'Malley M.A."/>
            <person name="Stajich J.E."/>
            <person name="Spatafora J.W."/>
            <person name="Visel A."/>
            <person name="Grigoriev I.V."/>
        </authorList>
    </citation>
    <scope>NUCLEOTIDE SEQUENCE [LARGE SCALE GENOMIC DNA]</scope>
    <source>
        <strain evidence="2 3">S4</strain>
    </source>
</reference>
<accession>A0A1Y1WY24</accession>
<evidence type="ECO:0000256" key="1">
    <source>
        <dbReference type="SAM" id="SignalP"/>
    </source>
</evidence>
<evidence type="ECO:0008006" key="4">
    <source>
        <dbReference type="Google" id="ProtNLM"/>
    </source>
</evidence>
<dbReference type="AlphaFoldDB" id="A0A1Y1WY24"/>
<protein>
    <recommendedName>
        <fullName evidence="4">WSC domain-containing protein</fullName>
    </recommendedName>
</protein>
<proteinExistence type="predicted"/>
<feature type="signal peptide" evidence="1">
    <location>
        <begin position="1"/>
        <end position="24"/>
    </location>
</feature>
<keyword evidence="1" id="KW-0732">Signal</keyword>
<evidence type="ECO:0000313" key="2">
    <source>
        <dbReference type="EMBL" id="ORX78451.1"/>
    </source>
</evidence>
<feature type="chain" id="PRO_5012146658" description="WSC domain-containing protein" evidence="1">
    <location>
        <begin position="25"/>
        <end position="127"/>
    </location>
</feature>
<sequence length="127" mass="14936">MNLYRSTLFLVLFFLSLVVISVNATWTESECRNQWTRRLYGQDVNNNYKMFTPSSKFINAACEDKTVCRLGWSSWNKCCKRMCRKGEYKRFKIIDNQTSCTCYCNRDERVYITLCTGKPDQTGGGEW</sequence>